<dbReference type="AlphaFoldDB" id="A0AAW1P3R4"/>
<evidence type="ECO:0000256" key="4">
    <source>
        <dbReference type="SAM" id="MobiDB-lite"/>
    </source>
</evidence>
<feature type="coiled-coil region" evidence="3">
    <location>
        <begin position="256"/>
        <end position="290"/>
    </location>
</feature>
<proteinExistence type="predicted"/>
<evidence type="ECO:0000313" key="6">
    <source>
        <dbReference type="EMBL" id="KAK9804880.1"/>
    </source>
</evidence>
<keyword evidence="7" id="KW-1185">Reference proteome</keyword>
<feature type="compositionally biased region" description="Acidic residues" evidence="4">
    <location>
        <begin position="144"/>
        <end position="157"/>
    </location>
</feature>
<dbReference type="Proteomes" id="UP001489004">
    <property type="component" value="Unassembled WGS sequence"/>
</dbReference>
<dbReference type="Pfam" id="PF10516">
    <property type="entry name" value="SHNi-TPR"/>
    <property type="match status" value="1"/>
</dbReference>
<evidence type="ECO:0000256" key="1">
    <source>
        <dbReference type="ARBA" id="ARBA00022737"/>
    </source>
</evidence>
<feature type="region of interest" description="Disordered" evidence="4">
    <location>
        <begin position="101"/>
        <end position="157"/>
    </location>
</feature>
<accession>A0AAW1P3R4</accession>
<keyword evidence="2" id="KW-0802">TPR repeat</keyword>
<dbReference type="GO" id="GO:0006335">
    <property type="term" value="P:DNA replication-dependent chromatin assembly"/>
    <property type="evidence" value="ECO:0007669"/>
    <property type="project" value="TreeGrafter"/>
</dbReference>
<feature type="domain" description="Tetratricopeptide SHNi-TPR" evidence="5">
    <location>
        <begin position="186"/>
        <end position="215"/>
    </location>
</feature>
<name>A0AAW1P3R4_9CHLO</name>
<dbReference type="InterPro" id="IPR051730">
    <property type="entry name" value="NASP-like"/>
</dbReference>
<gene>
    <name evidence="6" type="ORF">WJX72_010033</name>
</gene>
<dbReference type="PANTHER" id="PTHR15081:SF1">
    <property type="entry name" value="NUCLEAR AUTOANTIGENIC SPERM PROTEIN"/>
    <property type="match status" value="1"/>
</dbReference>
<organism evidence="6 7">
    <name type="scientific">[Myrmecia] bisecta</name>
    <dbReference type="NCBI Taxonomy" id="41462"/>
    <lineage>
        <taxon>Eukaryota</taxon>
        <taxon>Viridiplantae</taxon>
        <taxon>Chlorophyta</taxon>
        <taxon>core chlorophytes</taxon>
        <taxon>Trebouxiophyceae</taxon>
        <taxon>Trebouxiales</taxon>
        <taxon>Trebouxiaceae</taxon>
        <taxon>Myrmecia</taxon>
    </lineage>
</organism>
<protein>
    <recommendedName>
        <fullName evidence="5">Tetratricopeptide SHNi-TPR domain-containing protein</fullName>
    </recommendedName>
</protein>
<feature type="compositionally biased region" description="Acidic residues" evidence="4">
    <location>
        <begin position="109"/>
        <end position="124"/>
    </location>
</feature>
<feature type="compositionally biased region" description="Low complexity" evidence="4">
    <location>
        <begin position="1"/>
        <end position="18"/>
    </location>
</feature>
<keyword evidence="3" id="KW-0175">Coiled coil</keyword>
<evidence type="ECO:0000256" key="2">
    <source>
        <dbReference type="ARBA" id="ARBA00022803"/>
    </source>
</evidence>
<reference evidence="6 7" key="1">
    <citation type="journal article" date="2024" name="Nat. Commun.">
        <title>Phylogenomics reveals the evolutionary origins of lichenization in chlorophyte algae.</title>
        <authorList>
            <person name="Puginier C."/>
            <person name="Libourel C."/>
            <person name="Otte J."/>
            <person name="Skaloud P."/>
            <person name="Haon M."/>
            <person name="Grisel S."/>
            <person name="Petersen M."/>
            <person name="Berrin J.G."/>
            <person name="Delaux P.M."/>
            <person name="Dal Grande F."/>
            <person name="Keller J."/>
        </authorList>
    </citation>
    <scope>NUCLEOTIDE SEQUENCE [LARGE SCALE GENOMIC DNA]</scope>
    <source>
        <strain evidence="6 7">SAG 2043</strain>
    </source>
</reference>
<dbReference type="Gene3D" id="1.25.40.10">
    <property type="entry name" value="Tetratricopeptide repeat domain"/>
    <property type="match status" value="1"/>
</dbReference>
<dbReference type="PANTHER" id="PTHR15081">
    <property type="entry name" value="NUCLEAR AUTOANTIGENIC SPERM PROTEIN NASP -RELATED"/>
    <property type="match status" value="1"/>
</dbReference>
<dbReference type="InterPro" id="IPR019544">
    <property type="entry name" value="Tetratricopeptide_SHNi-TPR_dom"/>
</dbReference>
<feature type="compositionally biased region" description="Polar residues" evidence="4">
    <location>
        <begin position="431"/>
        <end position="445"/>
    </location>
</feature>
<dbReference type="SUPFAM" id="SSF48452">
    <property type="entry name" value="TPR-like"/>
    <property type="match status" value="1"/>
</dbReference>
<dbReference type="GO" id="GO:0034080">
    <property type="term" value="P:CENP-A containing chromatin assembly"/>
    <property type="evidence" value="ECO:0007669"/>
    <property type="project" value="TreeGrafter"/>
</dbReference>
<feature type="region of interest" description="Disordered" evidence="4">
    <location>
        <begin position="1"/>
        <end position="24"/>
    </location>
</feature>
<evidence type="ECO:0000256" key="3">
    <source>
        <dbReference type="SAM" id="Coils"/>
    </source>
</evidence>
<feature type="region of interest" description="Disordered" evidence="4">
    <location>
        <begin position="429"/>
        <end position="451"/>
    </location>
</feature>
<keyword evidence="1" id="KW-0677">Repeat</keyword>
<evidence type="ECO:0000313" key="7">
    <source>
        <dbReference type="Proteomes" id="UP001489004"/>
    </source>
</evidence>
<sequence>MAEAAGSSAAVASSSTAEEVTEAQLAEADRKFEAGVQSLKDNNLDEAVQHFGEVLQTRVAKYGDMDLRCADAYHRYGSALFYKAQDEADVFGASVQQAVREKDAAAGTEEQEGDDEEAEEEGVPDSEKENVDEKGKGPARVEVESADDAPEEADAEGSDMQLAWEMLEVAKLIYTAQGEEYRKQLADVHMLLADIATEQEGFDTALADYEVALTLMAASLPTDDRRLGEAHYKKALALQFLDEPERALQSAKAAIKSGAAQEIADLEDVLEDLLEKVEELNDVIKQKRALSKDIKAAFSQVVGLNAPVQNLGVVGRGSKRINLAALPPDTGAAAPAAAPAAPGQAAPAPCVAQDIMPANRGFNTFNTLEASRVLSERWQTVQRELHDMSLPGDERPHAHKSVSSGSVWGKSSVHLQASVTDFIQELRAAMASTSPRSGSQASSTPPRSPSQ</sequence>
<evidence type="ECO:0000259" key="5">
    <source>
        <dbReference type="Pfam" id="PF10516"/>
    </source>
</evidence>
<dbReference type="GO" id="GO:0042393">
    <property type="term" value="F:histone binding"/>
    <property type="evidence" value="ECO:0007669"/>
    <property type="project" value="TreeGrafter"/>
</dbReference>
<feature type="compositionally biased region" description="Basic and acidic residues" evidence="4">
    <location>
        <begin position="125"/>
        <end position="143"/>
    </location>
</feature>
<dbReference type="InterPro" id="IPR011990">
    <property type="entry name" value="TPR-like_helical_dom_sf"/>
</dbReference>
<dbReference type="EMBL" id="JALJOR010000017">
    <property type="protein sequence ID" value="KAK9804880.1"/>
    <property type="molecule type" value="Genomic_DNA"/>
</dbReference>
<comment type="caution">
    <text evidence="6">The sequence shown here is derived from an EMBL/GenBank/DDBJ whole genome shotgun (WGS) entry which is preliminary data.</text>
</comment>
<dbReference type="GO" id="GO:0005654">
    <property type="term" value="C:nucleoplasm"/>
    <property type="evidence" value="ECO:0007669"/>
    <property type="project" value="TreeGrafter"/>
</dbReference>